<dbReference type="EMBL" id="LCDG01000009">
    <property type="protein sequence ID" value="KKS47269.1"/>
    <property type="molecule type" value="Genomic_DNA"/>
</dbReference>
<dbReference type="Pfam" id="PF16410">
    <property type="entry name" value="DUF5018"/>
    <property type="match status" value="1"/>
</dbReference>
<feature type="signal peptide" evidence="2">
    <location>
        <begin position="1"/>
        <end position="26"/>
    </location>
</feature>
<feature type="domain" description="DUF5018" evidence="4">
    <location>
        <begin position="1146"/>
        <end position="1280"/>
    </location>
</feature>
<dbReference type="InterPro" id="IPR013783">
    <property type="entry name" value="Ig-like_fold"/>
</dbReference>
<feature type="chain" id="PRO_5002535627" evidence="2">
    <location>
        <begin position="27"/>
        <end position="1346"/>
    </location>
</feature>
<evidence type="ECO:0000259" key="4">
    <source>
        <dbReference type="Pfam" id="PF16410"/>
    </source>
</evidence>
<accession>A0A0G0ZF13</accession>
<protein>
    <submittedName>
        <fullName evidence="5">Uncharacterized protein</fullName>
    </submittedName>
</protein>
<dbReference type="Pfam" id="PF16403">
    <property type="entry name" value="Bact_surface_Ig-like"/>
    <property type="match status" value="2"/>
</dbReference>
<dbReference type="InterPro" id="IPR032179">
    <property type="entry name" value="Cry22Aa_Ig-like"/>
</dbReference>
<feature type="region of interest" description="Disordered" evidence="1">
    <location>
        <begin position="431"/>
        <end position="455"/>
    </location>
</feature>
<dbReference type="Gene3D" id="2.60.40.2340">
    <property type="match status" value="1"/>
</dbReference>
<proteinExistence type="predicted"/>
<evidence type="ECO:0000256" key="1">
    <source>
        <dbReference type="SAM" id="MobiDB-lite"/>
    </source>
</evidence>
<feature type="compositionally biased region" description="Gly residues" evidence="1">
    <location>
        <begin position="433"/>
        <end position="442"/>
    </location>
</feature>
<dbReference type="Gene3D" id="2.60.40.10">
    <property type="entry name" value="Immunoglobulins"/>
    <property type="match status" value="2"/>
</dbReference>
<dbReference type="Proteomes" id="UP000034704">
    <property type="component" value="Unassembled WGS sequence"/>
</dbReference>
<feature type="domain" description="Pesticidal crystal protein Cry22Aa Ig-like" evidence="3">
    <location>
        <begin position="460"/>
        <end position="529"/>
    </location>
</feature>
<evidence type="ECO:0000313" key="5">
    <source>
        <dbReference type="EMBL" id="KKS47269.1"/>
    </source>
</evidence>
<name>A0A0G0ZF13_9BACT</name>
<dbReference type="STRING" id="1618756.UV12_C0009G0008"/>
<feature type="domain" description="Pesticidal crystal protein Cry22Aa Ig-like" evidence="3">
    <location>
        <begin position="537"/>
        <end position="606"/>
    </location>
</feature>
<evidence type="ECO:0000313" key="6">
    <source>
        <dbReference type="Proteomes" id="UP000034704"/>
    </source>
</evidence>
<dbReference type="InterPro" id="IPR032186">
    <property type="entry name" value="DUF5018"/>
</dbReference>
<dbReference type="PROSITE" id="PS51257">
    <property type="entry name" value="PROKAR_LIPOPROTEIN"/>
    <property type="match status" value="1"/>
</dbReference>
<sequence length="1346" mass="138094">MYRDIKNILVASLVAFVVFLPYSTFAASCSVSGYTITTINGIFTDESRASSNADALVNYLGKTYRGETLNVKYLLNKTHKALDLTDVVVQKTFEGVNIGDPDFIKILNDASAQVKTQKILLVAHSQGNFYANNFYKVVTDDGDVPGQSIGVYSIATPAAYVAGTGKYLTSDTDTVINLARNVLPGTILPAFDSIDYLESDDSGRGHGFREIYLMYRPKKIIEDIKWSLDRLSVDPSRSEDTVCINPPKALATSEKITRAIVYPLDLTVATGAVALTAIKSATITTMIFAYHTAVATAIWTYNTGVVTAKFIGDTTVAVASTVYDAVTGVLSDNSVANNNIASVILAAQTTQDTPSTPPETISQPVILQTTTSEPSQALFQLAQETLPQTPSAETQALSQTSILVDIGITEENQQILLVKSTVPAQTETTSGYYSGGGGGGGSPPAPSAPVPQTDTTSPIISIIGDNPATISVNSEYVDAGATAVDDVDGAISATSTSTVDTTILGSYFVMYTAVDSSGNIATTTRAVNIVDTSAPEITINGTNPITIEINSTYNDLGATASDAIDGARSVVTTSNVDTSRIGTYSVTYVASDLSQNISTSTREVNVVDIIEATQALFSDLNANGIADADESDVIATSTMSLTAGEYHFNNLTIANNATLTLVGDANSSSTFKGVKIVATNITIDAGSRISADAKGDTAGSGFPSSIYAGGSHGGVGLNNTATSTYGSAKQPTTLGSAGGAPHAIGGGAIRLVVSGSLVNSGVISADGNTSSSGGSIYATVADMSGSGTFHANGGALGSGGYFSGPGGGGRVAVYYQTSSFVGTIEALGGCGSYDGWSQTCAEKGTAGLFDTTNNNFSTGSSWRFQVNDGASSFNSVTLSNGSIVTMDEGITINANELQSNGASLALSNGSSITVSTFIANGGTVTFSGGETFAVNTLTLSNNATITVAQERILSLSVTNLTVDAGSSISVNYKGYGQSAGPGAGSSNAGASHGGVGLWNTASSTYGSMREPTEMGSGGNGYNPRGGGAVRIIVSGSLVNNGSIVAMGENTSSGGSIYVTTNSLSGTGEFRADGGTVYCPNSCVGAGAGGRIAVYYQTSTFSGTALASGPSTSYGKAEDGTVVVEEIVTTPPPPPLSSARAINTFLFLIGTSTVSGIVDETAHTVSITVPFGTDVSALSPLVAVSSLATSSPASAVVQDFTNPVIYTVTAEDGSTQEYTATVIIASDTVAPTITTYTFNETAGDITIDFATTTSVSFSLTASENVDWVSIKIEDQNTPDNYKIFFSSVGCVDGTATCAKSWDGALSSGGMTAPNGTYRIKAHIRDMAGNIYQEYLLPYIITVNTTLP</sequence>
<keyword evidence="2" id="KW-0732">Signal</keyword>
<evidence type="ECO:0000256" key="2">
    <source>
        <dbReference type="SAM" id="SignalP"/>
    </source>
</evidence>
<reference evidence="5 6" key="1">
    <citation type="journal article" date="2015" name="Nature">
        <title>rRNA introns, odd ribosomes, and small enigmatic genomes across a large radiation of phyla.</title>
        <authorList>
            <person name="Brown C.T."/>
            <person name="Hug L.A."/>
            <person name="Thomas B.C."/>
            <person name="Sharon I."/>
            <person name="Castelle C.J."/>
            <person name="Singh A."/>
            <person name="Wilkins M.J."/>
            <person name="Williams K.H."/>
            <person name="Banfield J.F."/>
        </authorList>
    </citation>
    <scope>NUCLEOTIDE SEQUENCE [LARGE SCALE GENOMIC DNA]</scope>
</reference>
<comment type="caution">
    <text evidence="5">The sequence shown here is derived from an EMBL/GenBank/DDBJ whole genome shotgun (WGS) entry which is preliminary data.</text>
</comment>
<evidence type="ECO:0000259" key="3">
    <source>
        <dbReference type="Pfam" id="PF16403"/>
    </source>
</evidence>
<gene>
    <name evidence="5" type="ORF">UV12_C0009G0008</name>
</gene>
<dbReference type="PATRIC" id="fig|1618756.3.peg.581"/>
<organism evidence="5 6">
    <name type="scientific">Candidatus Nomurabacteria bacterium GW2011_GWC2_42_20</name>
    <dbReference type="NCBI Taxonomy" id="1618756"/>
    <lineage>
        <taxon>Bacteria</taxon>
        <taxon>Candidatus Nomuraibacteriota</taxon>
    </lineage>
</organism>